<dbReference type="EMBL" id="MU865137">
    <property type="protein sequence ID" value="KAK4457094.1"/>
    <property type="molecule type" value="Genomic_DNA"/>
</dbReference>
<name>A0AAV9HA72_9PEZI</name>
<evidence type="ECO:0000313" key="3">
    <source>
        <dbReference type="Proteomes" id="UP001321749"/>
    </source>
</evidence>
<protein>
    <submittedName>
        <fullName evidence="2">Uncharacterized protein</fullName>
    </submittedName>
</protein>
<comment type="caution">
    <text evidence="2">The sequence shown here is derived from an EMBL/GenBank/DDBJ whole genome shotgun (WGS) entry which is preliminary data.</text>
</comment>
<reference evidence="2" key="2">
    <citation type="submission" date="2023-06" db="EMBL/GenBank/DDBJ databases">
        <authorList>
            <consortium name="Lawrence Berkeley National Laboratory"/>
            <person name="Mondo S.J."/>
            <person name="Hensen N."/>
            <person name="Bonometti L."/>
            <person name="Westerberg I."/>
            <person name="Brannstrom I.O."/>
            <person name="Guillou S."/>
            <person name="Cros-Aarteil S."/>
            <person name="Calhoun S."/>
            <person name="Haridas S."/>
            <person name="Kuo A."/>
            <person name="Pangilinan J."/>
            <person name="Riley R."/>
            <person name="Labutti K."/>
            <person name="Andreopoulos B."/>
            <person name="Lipzen A."/>
            <person name="Chen C."/>
            <person name="Yanf M."/>
            <person name="Daum C."/>
            <person name="Ng V."/>
            <person name="Clum A."/>
            <person name="Steindorff A."/>
            <person name="Ohm R."/>
            <person name="Martin F."/>
            <person name="Silar P."/>
            <person name="Natvig D."/>
            <person name="Lalanne C."/>
            <person name="Gautier V."/>
            <person name="Ament-Velasquez S.L."/>
            <person name="Kruys A."/>
            <person name="Hutchinson M.I."/>
            <person name="Powell A.J."/>
            <person name="Barry K."/>
            <person name="Miller A.N."/>
            <person name="Grigoriev I.V."/>
            <person name="Debuchy R."/>
            <person name="Gladieux P."/>
            <person name="Thoren M.H."/>
            <person name="Johannesson H."/>
        </authorList>
    </citation>
    <scope>NUCLEOTIDE SEQUENCE</scope>
    <source>
        <strain evidence="2">PSN324</strain>
    </source>
</reference>
<accession>A0AAV9HA72</accession>
<organism evidence="2 3">
    <name type="scientific">Cladorrhinum samala</name>
    <dbReference type="NCBI Taxonomy" id="585594"/>
    <lineage>
        <taxon>Eukaryota</taxon>
        <taxon>Fungi</taxon>
        <taxon>Dikarya</taxon>
        <taxon>Ascomycota</taxon>
        <taxon>Pezizomycotina</taxon>
        <taxon>Sordariomycetes</taxon>
        <taxon>Sordariomycetidae</taxon>
        <taxon>Sordariales</taxon>
        <taxon>Podosporaceae</taxon>
        <taxon>Cladorrhinum</taxon>
    </lineage>
</organism>
<dbReference type="AlphaFoldDB" id="A0AAV9HA72"/>
<feature type="chain" id="PRO_5043676053" evidence="1">
    <location>
        <begin position="18"/>
        <end position="186"/>
    </location>
</feature>
<keyword evidence="3" id="KW-1185">Reference proteome</keyword>
<feature type="signal peptide" evidence="1">
    <location>
        <begin position="1"/>
        <end position="17"/>
    </location>
</feature>
<evidence type="ECO:0000313" key="2">
    <source>
        <dbReference type="EMBL" id="KAK4457094.1"/>
    </source>
</evidence>
<evidence type="ECO:0000256" key="1">
    <source>
        <dbReference type="SAM" id="SignalP"/>
    </source>
</evidence>
<sequence>MKFTTVLLSLLATTGLATPVPQAKPGFVSLYTLKLSSRTKSLDGKYLKTVGTTVGLSSDPADQVRFYPVRNPESGLWELRQYPVADAQSLALVGSNGVLELASLTNPAAVTVPKGTTLEWTGFDLAAGADTEAGALGYAGKTGGWVVFPEGSSKDQRWAVKWKDATAITLENYQTVKLVYEKVKDF</sequence>
<keyword evidence="1" id="KW-0732">Signal</keyword>
<dbReference type="Proteomes" id="UP001321749">
    <property type="component" value="Unassembled WGS sequence"/>
</dbReference>
<reference evidence="2" key="1">
    <citation type="journal article" date="2023" name="Mol. Phylogenet. Evol.">
        <title>Genome-scale phylogeny and comparative genomics of the fungal order Sordariales.</title>
        <authorList>
            <person name="Hensen N."/>
            <person name="Bonometti L."/>
            <person name="Westerberg I."/>
            <person name="Brannstrom I.O."/>
            <person name="Guillou S."/>
            <person name="Cros-Aarteil S."/>
            <person name="Calhoun S."/>
            <person name="Haridas S."/>
            <person name="Kuo A."/>
            <person name="Mondo S."/>
            <person name="Pangilinan J."/>
            <person name="Riley R."/>
            <person name="LaButti K."/>
            <person name="Andreopoulos B."/>
            <person name="Lipzen A."/>
            <person name="Chen C."/>
            <person name="Yan M."/>
            <person name="Daum C."/>
            <person name="Ng V."/>
            <person name="Clum A."/>
            <person name="Steindorff A."/>
            <person name="Ohm R.A."/>
            <person name="Martin F."/>
            <person name="Silar P."/>
            <person name="Natvig D.O."/>
            <person name="Lalanne C."/>
            <person name="Gautier V."/>
            <person name="Ament-Velasquez S.L."/>
            <person name="Kruys A."/>
            <person name="Hutchinson M.I."/>
            <person name="Powell A.J."/>
            <person name="Barry K."/>
            <person name="Miller A.N."/>
            <person name="Grigoriev I.V."/>
            <person name="Debuchy R."/>
            <person name="Gladieux P."/>
            <person name="Hiltunen Thoren M."/>
            <person name="Johannesson H."/>
        </authorList>
    </citation>
    <scope>NUCLEOTIDE SEQUENCE</scope>
    <source>
        <strain evidence="2">PSN324</strain>
    </source>
</reference>
<gene>
    <name evidence="2" type="ORF">QBC42DRAFT_237189</name>
</gene>
<proteinExistence type="predicted"/>